<dbReference type="AlphaFoldDB" id="A0A7N1A1T4"/>
<dbReference type="Proteomes" id="UP000594263">
    <property type="component" value="Unplaced"/>
</dbReference>
<dbReference type="PROSITE" id="PS50005">
    <property type="entry name" value="TPR"/>
    <property type="match status" value="2"/>
</dbReference>
<evidence type="ECO:0000313" key="4">
    <source>
        <dbReference type="Proteomes" id="UP000594263"/>
    </source>
</evidence>
<dbReference type="Pfam" id="PF00515">
    <property type="entry name" value="TPR_1"/>
    <property type="match status" value="1"/>
</dbReference>
<evidence type="ECO:0000313" key="3">
    <source>
        <dbReference type="EnsemblPlants" id="Kaladp0076s0052.1.v1.1"/>
    </source>
</evidence>
<keyword evidence="1" id="KW-0802">TPR repeat</keyword>
<reference evidence="3" key="1">
    <citation type="submission" date="2021-01" db="UniProtKB">
        <authorList>
            <consortium name="EnsemblPlants"/>
        </authorList>
    </citation>
    <scope>IDENTIFICATION</scope>
</reference>
<name>A0A7N1A1T4_KALFE</name>
<dbReference type="EnsemblPlants" id="Kaladp0076s0052.1.v1.1">
    <property type="protein sequence ID" value="Kaladp0076s0052.1.v1.1"/>
    <property type="gene ID" value="Kaladp0076s0052.v1.1"/>
</dbReference>
<dbReference type="PANTHER" id="PTHR46050">
    <property type="entry name" value="TPR REPEAT-CONTAINING THIOREDOXIN"/>
    <property type="match status" value="1"/>
</dbReference>
<evidence type="ECO:0000256" key="2">
    <source>
        <dbReference type="SAM" id="MobiDB-lite"/>
    </source>
</evidence>
<evidence type="ECO:0008006" key="5">
    <source>
        <dbReference type="Google" id="ProtNLM"/>
    </source>
</evidence>
<keyword evidence="4" id="KW-1185">Reference proteome</keyword>
<dbReference type="InterPro" id="IPR019734">
    <property type="entry name" value="TPR_rpt"/>
</dbReference>
<dbReference type="Pfam" id="PF13174">
    <property type="entry name" value="TPR_6"/>
    <property type="match status" value="1"/>
</dbReference>
<feature type="compositionally biased region" description="Basic and acidic residues" evidence="2">
    <location>
        <begin position="43"/>
        <end position="60"/>
    </location>
</feature>
<dbReference type="GO" id="GO:0005737">
    <property type="term" value="C:cytoplasm"/>
    <property type="evidence" value="ECO:0007669"/>
    <property type="project" value="TreeGrafter"/>
</dbReference>
<dbReference type="InterPro" id="IPR011990">
    <property type="entry name" value="TPR-like_helical_dom_sf"/>
</dbReference>
<dbReference type="CDD" id="cd02947">
    <property type="entry name" value="TRX_family"/>
    <property type="match status" value="1"/>
</dbReference>
<dbReference type="SUPFAM" id="SSF52833">
    <property type="entry name" value="Thioredoxin-like"/>
    <property type="match status" value="1"/>
</dbReference>
<dbReference type="Pfam" id="PF13414">
    <property type="entry name" value="TPR_11"/>
    <property type="match status" value="1"/>
</dbReference>
<dbReference type="InterPro" id="IPR044534">
    <property type="entry name" value="TTL1-4"/>
</dbReference>
<dbReference type="InterPro" id="IPR036249">
    <property type="entry name" value="Thioredoxin-like_sf"/>
</dbReference>
<feature type="compositionally biased region" description="Basic and acidic residues" evidence="2">
    <location>
        <begin position="101"/>
        <end position="112"/>
    </location>
</feature>
<dbReference type="SUPFAM" id="SSF48452">
    <property type="entry name" value="TPR-like"/>
    <property type="match status" value="2"/>
</dbReference>
<proteinExistence type="predicted"/>
<dbReference type="Gramene" id="Kaladp0076s0052.1.v1.1">
    <property type="protein sequence ID" value="Kaladp0076s0052.1.v1.1"/>
    <property type="gene ID" value="Kaladp0076s0052.v1.1"/>
</dbReference>
<dbReference type="Gene3D" id="3.40.30.10">
    <property type="entry name" value="Glutaredoxin"/>
    <property type="match status" value="1"/>
</dbReference>
<feature type="repeat" description="TPR" evidence="1">
    <location>
        <begin position="207"/>
        <end position="240"/>
    </location>
</feature>
<feature type="repeat" description="TPR" evidence="1">
    <location>
        <begin position="395"/>
        <end position="428"/>
    </location>
</feature>
<accession>A0A7N1A1T4</accession>
<sequence length="679" mass="74309">MAAVKRQDHQLGCGLMGGLFSRRIFPSKKASHPALPAATKPSPETEKPVKKPGLEVEKPVKKPSRSGAVSAPVAGESQARRLSDGQRVSTSSSGSSGPGKDSAELPRVKKDGGGITSSDLSLIVEEHQKSNGSKKATLVRGTSGNVMVLSHLGNLRKSNGSNPNPSPRLAAEVKLDTPRRSSVDGTMGNIVRKSAGHEASPRNRVDPEVLKGMGNERYKKGRYDEALDLYKQAISLDSTKASYHTNMAAALIGLGRLVEAVGKCLDALSVEPGYPRAHDRLATLYLRLGITGKAMHHAKYSDPDAESQYASQAQRIQTRLDKCLKARKLQDWTTVLNKTQFAMLAGADAAPQIYALQAEALLKLHKHQEAHDTFESTMSADFKSCAEIFGHEICAYLYITEAQIQMAMGRLEEAMAAAENATQLDPNSQEISLVLRRVRLVSVARSKGNQLFNGSKFSEALCAYGEGLDLDPFNSLLLCNRATCRSKLGQYEKAIEDCNEALMVRPCYSKARLRRAGCNAKLGRWEAAIRDYETLIREAPGDEEVGRALFDAQVQVMALCGADTSEMRFGSNLVCVTSNERFRHYVTLPGMAVVLFCDKKCSKQVLMILEQVRSRFPSVYFLKVEIEDHPYLGKSEEVGAEKIPMFRIYKNGSRVREVAADHQCGVVLENAVRLHGGKR</sequence>
<protein>
    <recommendedName>
        <fullName evidence="5">Thioredoxin domain-containing protein</fullName>
    </recommendedName>
</protein>
<dbReference type="PANTHER" id="PTHR46050:SF18">
    <property type="entry name" value="TETRATRICOPEPTIDE REPEAT (TPR)-LIKE SUPERFAMILY PROTEIN"/>
    <property type="match status" value="1"/>
</dbReference>
<dbReference type="SMART" id="SM00028">
    <property type="entry name" value="TPR"/>
    <property type="match status" value="7"/>
</dbReference>
<dbReference type="Gene3D" id="1.25.40.10">
    <property type="entry name" value="Tetratricopeptide repeat domain"/>
    <property type="match status" value="1"/>
</dbReference>
<feature type="region of interest" description="Disordered" evidence="2">
    <location>
        <begin position="29"/>
        <end position="116"/>
    </location>
</feature>
<evidence type="ECO:0000256" key="1">
    <source>
        <dbReference type="PROSITE-ProRule" id="PRU00339"/>
    </source>
</evidence>
<organism evidence="3 4">
    <name type="scientific">Kalanchoe fedtschenkoi</name>
    <name type="common">Lavender scallops</name>
    <name type="synonym">South American air plant</name>
    <dbReference type="NCBI Taxonomy" id="63787"/>
    <lineage>
        <taxon>Eukaryota</taxon>
        <taxon>Viridiplantae</taxon>
        <taxon>Streptophyta</taxon>
        <taxon>Embryophyta</taxon>
        <taxon>Tracheophyta</taxon>
        <taxon>Spermatophyta</taxon>
        <taxon>Magnoliopsida</taxon>
        <taxon>eudicotyledons</taxon>
        <taxon>Gunneridae</taxon>
        <taxon>Pentapetalae</taxon>
        <taxon>Saxifragales</taxon>
        <taxon>Crassulaceae</taxon>
        <taxon>Kalanchoe</taxon>
    </lineage>
</organism>
<dbReference type="Pfam" id="PF13181">
    <property type="entry name" value="TPR_8"/>
    <property type="match status" value="1"/>
</dbReference>
<dbReference type="OMA" id="VEYMPKN"/>
<feature type="compositionally biased region" description="Low complexity" evidence="2">
    <location>
        <begin position="85"/>
        <end position="100"/>
    </location>
</feature>